<organism evidence="9 10">
    <name type="scientific">Paramicrobacterium humi</name>
    <dbReference type="NCBI Taxonomy" id="640635"/>
    <lineage>
        <taxon>Bacteria</taxon>
        <taxon>Bacillati</taxon>
        <taxon>Actinomycetota</taxon>
        <taxon>Actinomycetes</taxon>
        <taxon>Micrococcales</taxon>
        <taxon>Microbacteriaceae</taxon>
        <taxon>Paramicrobacterium</taxon>
    </lineage>
</organism>
<dbReference type="RefSeq" id="WP_091181969.1">
    <property type="nucleotide sequence ID" value="NZ_FNRY01000001.1"/>
</dbReference>
<name>A0A1H4L771_9MICO</name>
<dbReference type="InterPro" id="IPR007353">
    <property type="entry name" value="DUF421"/>
</dbReference>
<gene>
    <name evidence="9" type="ORF">SAMN04489806_1447</name>
</gene>
<protein>
    <recommendedName>
        <fullName evidence="8">YetF C-terminal domain-containing protein</fullName>
    </recommendedName>
</protein>
<feature type="transmembrane region" description="Helical" evidence="7">
    <location>
        <begin position="67"/>
        <end position="84"/>
    </location>
</feature>
<evidence type="ECO:0000256" key="5">
    <source>
        <dbReference type="ARBA" id="ARBA00022989"/>
    </source>
</evidence>
<keyword evidence="5 7" id="KW-1133">Transmembrane helix</keyword>
<evidence type="ECO:0000256" key="2">
    <source>
        <dbReference type="ARBA" id="ARBA00006448"/>
    </source>
</evidence>
<evidence type="ECO:0000259" key="8">
    <source>
        <dbReference type="Pfam" id="PF04239"/>
    </source>
</evidence>
<evidence type="ECO:0000313" key="9">
    <source>
        <dbReference type="EMBL" id="SEB66599.1"/>
    </source>
</evidence>
<dbReference type="Pfam" id="PF04239">
    <property type="entry name" value="DUF421"/>
    <property type="match status" value="1"/>
</dbReference>
<evidence type="ECO:0000256" key="3">
    <source>
        <dbReference type="ARBA" id="ARBA00022475"/>
    </source>
</evidence>
<accession>A0A1H4L771</accession>
<comment type="similarity">
    <text evidence="2">Belongs to the UPF0702 family.</text>
</comment>
<feature type="domain" description="YetF C-terminal" evidence="8">
    <location>
        <begin position="89"/>
        <end position="158"/>
    </location>
</feature>
<dbReference type="AlphaFoldDB" id="A0A1H4L771"/>
<feature type="transmembrane region" description="Helical" evidence="7">
    <location>
        <begin position="42"/>
        <end position="61"/>
    </location>
</feature>
<sequence>MWMEFGLDWLDAVRVVVSCIVFYGAVLLLVRGLGQRTLATLSSFDLAAVIALGAVIGRAILGDTPTLFAGLLGLATLLVLQAATGQLRRVRRAANLVNSPAVVLMAGTELLEDNLASSHVVADEVYSKLRLAGVRSRAEVACVILEPTGQISVLRRGEMIDPELLQGVVGAERVPRDFVSGS</sequence>
<keyword evidence="10" id="KW-1185">Reference proteome</keyword>
<keyword evidence="3" id="KW-1003">Cell membrane</keyword>
<dbReference type="Proteomes" id="UP000199183">
    <property type="component" value="Unassembled WGS sequence"/>
</dbReference>
<evidence type="ECO:0000256" key="7">
    <source>
        <dbReference type="SAM" id="Phobius"/>
    </source>
</evidence>
<dbReference type="OrthoDB" id="3266405at2"/>
<dbReference type="PANTHER" id="PTHR34582">
    <property type="entry name" value="UPF0702 TRANSMEMBRANE PROTEIN YCAP"/>
    <property type="match status" value="1"/>
</dbReference>
<dbReference type="STRING" id="640635.SAMN04489806_1447"/>
<keyword evidence="4 7" id="KW-0812">Transmembrane</keyword>
<dbReference type="InterPro" id="IPR023090">
    <property type="entry name" value="UPF0702_alpha/beta_dom_sf"/>
</dbReference>
<comment type="subcellular location">
    <subcellularLocation>
        <location evidence="1">Cell membrane</location>
        <topology evidence="1">Multi-pass membrane protein</topology>
    </subcellularLocation>
</comment>
<feature type="transmembrane region" description="Helical" evidence="7">
    <location>
        <begin position="12"/>
        <end position="30"/>
    </location>
</feature>
<proteinExistence type="inferred from homology"/>
<dbReference type="GO" id="GO:0005886">
    <property type="term" value="C:plasma membrane"/>
    <property type="evidence" value="ECO:0007669"/>
    <property type="project" value="UniProtKB-SubCell"/>
</dbReference>
<evidence type="ECO:0000256" key="4">
    <source>
        <dbReference type="ARBA" id="ARBA00022692"/>
    </source>
</evidence>
<keyword evidence="6 7" id="KW-0472">Membrane</keyword>
<dbReference type="EMBL" id="FNRY01000001">
    <property type="protein sequence ID" value="SEB66599.1"/>
    <property type="molecule type" value="Genomic_DNA"/>
</dbReference>
<evidence type="ECO:0000256" key="1">
    <source>
        <dbReference type="ARBA" id="ARBA00004651"/>
    </source>
</evidence>
<reference evidence="9 10" key="1">
    <citation type="submission" date="2016-10" db="EMBL/GenBank/DDBJ databases">
        <authorList>
            <person name="de Groot N.N."/>
        </authorList>
    </citation>
    <scope>NUCLEOTIDE SEQUENCE [LARGE SCALE GENOMIC DNA]</scope>
    <source>
        <strain evidence="9 10">DSM 21799</strain>
    </source>
</reference>
<evidence type="ECO:0000256" key="6">
    <source>
        <dbReference type="ARBA" id="ARBA00023136"/>
    </source>
</evidence>
<dbReference type="PANTHER" id="PTHR34582:SF6">
    <property type="entry name" value="UPF0702 TRANSMEMBRANE PROTEIN YCAP"/>
    <property type="match status" value="1"/>
</dbReference>
<dbReference type="Gene3D" id="3.30.240.20">
    <property type="entry name" value="bsu07140 like domains"/>
    <property type="match status" value="1"/>
</dbReference>
<evidence type="ECO:0000313" key="10">
    <source>
        <dbReference type="Proteomes" id="UP000199183"/>
    </source>
</evidence>